<name>A0A1M4ZTR8_9THEO</name>
<dbReference type="NCBIfam" id="TIGR00651">
    <property type="entry name" value="pta"/>
    <property type="match status" value="1"/>
</dbReference>
<evidence type="ECO:0000256" key="3">
    <source>
        <dbReference type="ARBA" id="ARBA00005656"/>
    </source>
</evidence>
<dbReference type="PANTHER" id="PTHR43356:SF3">
    <property type="entry name" value="PHOSPHATE ACETYLTRANSFERASE"/>
    <property type="match status" value="1"/>
</dbReference>
<dbReference type="EC" id="2.3.1.8" evidence="4"/>
<dbReference type="InterPro" id="IPR002505">
    <property type="entry name" value="PTA_PTB"/>
</dbReference>
<comment type="catalytic activity">
    <reaction evidence="1">
        <text>acetyl-CoA + phosphate = acetyl phosphate + CoA</text>
        <dbReference type="Rhea" id="RHEA:19521"/>
        <dbReference type="ChEBI" id="CHEBI:22191"/>
        <dbReference type="ChEBI" id="CHEBI:43474"/>
        <dbReference type="ChEBI" id="CHEBI:57287"/>
        <dbReference type="ChEBI" id="CHEBI:57288"/>
        <dbReference type="EC" id="2.3.1.8"/>
    </reaction>
</comment>
<dbReference type="InterPro" id="IPR004614">
    <property type="entry name" value="P_AcTrfase"/>
</dbReference>
<dbReference type="InterPro" id="IPR050500">
    <property type="entry name" value="Phos_Acetyltrans/Butyryltrans"/>
</dbReference>
<dbReference type="GO" id="GO:0008959">
    <property type="term" value="F:phosphate acetyltransferase activity"/>
    <property type="evidence" value="ECO:0007669"/>
    <property type="project" value="UniProtKB-EC"/>
</dbReference>
<dbReference type="Gene3D" id="3.40.50.10750">
    <property type="entry name" value="Isocitrate/Isopropylmalate dehydrogenase-like"/>
    <property type="match status" value="1"/>
</dbReference>
<dbReference type="PIRSF" id="PIRSF000428">
    <property type="entry name" value="P_Ac_trans"/>
    <property type="match status" value="1"/>
</dbReference>
<dbReference type="AlphaFoldDB" id="A0A1M4ZTR8"/>
<dbReference type="EMBL" id="FQVH01000014">
    <property type="protein sequence ID" value="SHF20996.1"/>
    <property type="molecule type" value="Genomic_DNA"/>
</dbReference>
<dbReference type="InterPro" id="IPR012147">
    <property type="entry name" value="P_Ac_Bu_trans"/>
</dbReference>
<dbReference type="SUPFAM" id="SSF53659">
    <property type="entry name" value="Isocitrate/Isopropylmalate dehydrogenase-like"/>
    <property type="match status" value="1"/>
</dbReference>
<sequence length="339" mass="35727">MLVVKGANKMDVIGNIIEKAKSNIKKIVLAEGSEARNLKAAEIALKERIADIVLLGNEAEIKAAAKGLNISGAEIIDPANSPKSEEYAQAFYELRKHKGMTIEKAREIVKDPMYYGCMMVKEDDADGLVSGAIHATADLLRPAFQIIKTAPGVSVVSSSFIMIVPNCNLGADGVLLYSDCGVIPNPTAEELASIAIAAARTMKTLVGVEPIVAMLSFSTKGSAEHELVDKVRKATELAKKIAPDLQIDGELQADAALVPEVAELKAPGSKVAGHANVLIFPDLQAGNIGYKLTQRLAKAEAIGPLLQGLAKPVNDLSRGCSPEDIVAEIAITSVEAQGN</sequence>
<comment type="pathway">
    <text evidence="2">Metabolic intermediate biosynthesis; acetyl-CoA biosynthesis; acetyl-CoA from acetate: step 2/2.</text>
</comment>
<gene>
    <name evidence="10" type="ORF">SAMN02746089_01494</name>
</gene>
<evidence type="ECO:0000256" key="2">
    <source>
        <dbReference type="ARBA" id="ARBA00004989"/>
    </source>
</evidence>
<evidence type="ECO:0000313" key="10">
    <source>
        <dbReference type="EMBL" id="SHF20996.1"/>
    </source>
</evidence>
<dbReference type="Proteomes" id="UP000184088">
    <property type="component" value="Unassembled WGS sequence"/>
</dbReference>
<dbReference type="PANTHER" id="PTHR43356">
    <property type="entry name" value="PHOSPHATE ACETYLTRANSFERASE"/>
    <property type="match status" value="1"/>
</dbReference>
<evidence type="ECO:0000256" key="1">
    <source>
        <dbReference type="ARBA" id="ARBA00000705"/>
    </source>
</evidence>
<protein>
    <recommendedName>
        <fullName evidence="5">Phosphate acetyltransferase</fullName>
        <ecNumber evidence="4">2.3.1.8</ecNumber>
    </recommendedName>
    <alternativeName>
        <fullName evidence="8">Phosphotransacetylase</fullName>
    </alternativeName>
</protein>
<comment type="similarity">
    <text evidence="3">Belongs to the phosphate acetyltransferase and butyryltransferase family.</text>
</comment>
<reference evidence="10 11" key="1">
    <citation type="submission" date="2016-11" db="EMBL/GenBank/DDBJ databases">
        <authorList>
            <person name="Jaros S."/>
            <person name="Januszkiewicz K."/>
            <person name="Wedrychowicz H."/>
        </authorList>
    </citation>
    <scope>NUCLEOTIDE SEQUENCE [LARGE SCALE GENOMIC DNA]</scope>
    <source>
        <strain evidence="10 11">DSM 17918</strain>
    </source>
</reference>
<keyword evidence="6" id="KW-0808">Transferase</keyword>
<dbReference type="InterPro" id="IPR042113">
    <property type="entry name" value="P_AcTrfase_dom1"/>
</dbReference>
<feature type="domain" description="Phosphate acetyl/butaryl transferase" evidence="9">
    <location>
        <begin position="13"/>
        <end position="332"/>
    </location>
</feature>
<keyword evidence="7" id="KW-0012">Acyltransferase</keyword>
<dbReference type="Pfam" id="PF01515">
    <property type="entry name" value="PTA_PTB"/>
    <property type="match status" value="1"/>
</dbReference>
<evidence type="ECO:0000256" key="8">
    <source>
        <dbReference type="ARBA" id="ARBA00031108"/>
    </source>
</evidence>
<evidence type="ECO:0000256" key="6">
    <source>
        <dbReference type="ARBA" id="ARBA00022679"/>
    </source>
</evidence>
<evidence type="ECO:0000259" key="9">
    <source>
        <dbReference type="Pfam" id="PF01515"/>
    </source>
</evidence>
<evidence type="ECO:0000256" key="4">
    <source>
        <dbReference type="ARBA" id="ARBA00012707"/>
    </source>
</evidence>
<dbReference type="NCBIfam" id="NF007233">
    <property type="entry name" value="PRK09653.1"/>
    <property type="match status" value="1"/>
</dbReference>
<dbReference type="NCBIfam" id="NF004167">
    <property type="entry name" value="PRK05632.1"/>
    <property type="match status" value="1"/>
</dbReference>
<accession>A0A1M4ZTR8</accession>
<evidence type="ECO:0000256" key="7">
    <source>
        <dbReference type="ARBA" id="ARBA00023315"/>
    </source>
</evidence>
<evidence type="ECO:0000313" key="11">
    <source>
        <dbReference type="Proteomes" id="UP000184088"/>
    </source>
</evidence>
<organism evidence="10 11">
    <name type="scientific">Caldanaerobius fijiensis DSM 17918</name>
    <dbReference type="NCBI Taxonomy" id="1121256"/>
    <lineage>
        <taxon>Bacteria</taxon>
        <taxon>Bacillati</taxon>
        <taxon>Bacillota</taxon>
        <taxon>Clostridia</taxon>
        <taxon>Thermoanaerobacterales</taxon>
        <taxon>Thermoanaerobacteraceae</taxon>
        <taxon>Caldanaerobius</taxon>
    </lineage>
</organism>
<proteinExistence type="inferred from homology"/>
<keyword evidence="11" id="KW-1185">Reference proteome</keyword>
<dbReference type="Gene3D" id="3.40.50.10950">
    <property type="match status" value="1"/>
</dbReference>
<dbReference type="STRING" id="1121256.SAMN02746089_01494"/>
<dbReference type="InterPro" id="IPR042112">
    <property type="entry name" value="P_AcTrfase_dom2"/>
</dbReference>
<evidence type="ECO:0000256" key="5">
    <source>
        <dbReference type="ARBA" id="ARBA00021528"/>
    </source>
</evidence>